<evidence type="ECO:0000313" key="1">
    <source>
        <dbReference type="EMBL" id="KAJ9112333.1"/>
    </source>
</evidence>
<name>A0ACC2WLJ0_9TREE</name>
<reference evidence="1" key="1">
    <citation type="submission" date="2023-04" db="EMBL/GenBank/DDBJ databases">
        <title>Draft Genome sequencing of Naganishia species isolated from polar environments using Oxford Nanopore Technology.</title>
        <authorList>
            <person name="Leo P."/>
            <person name="Venkateswaran K."/>
        </authorList>
    </citation>
    <scope>NUCLEOTIDE SEQUENCE</scope>
    <source>
        <strain evidence="1">MNA-CCFEE 5261</strain>
    </source>
</reference>
<proteinExistence type="predicted"/>
<protein>
    <submittedName>
        <fullName evidence="1">Uncharacterized protein</fullName>
    </submittedName>
</protein>
<dbReference type="EMBL" id="JASBWR010000005">
    <property type="protein sequence ID" value="KAJ9112333.1"/>
    <property type="molecule type" value="Genomic_DNA"/>
</dbReference>
<comment type="caution">
    <text evidence="1">The sequence shown here is derived from an EMBL/GenBank/DDBJ whole genome shotgun (WGS) entry which is preliminary data.</text>
</comment>
<organism evidence="1 2">
    <name type="scientific">Naganishia cerealis</name>
    <dbReference type="NCBI Taxonomy" id="610337"/>
    <lineage>
        <taxon>Eukaryota</taxon>
        <taxon>Fungi</taxon>
        <taxon>Dikarya</taxon>
        <taxon>Basidiomycota</taxon>
        <taxon>Agaricomycotina</taxon>
        <taxon>Tremellomycetes</taxon>
        <taxon>Filobasidiales</taxon>
        <taxon>Filobasidiaceae</taxon>
        <taxon>Naganishia</taxon>
    </lineage>
</organism>
<accession>A0ACC2WLJ0</accession>
<sequence>MHRIARTFPLVFRRIRISSSVTVHEATAATWTVPRGYRHFTSSSSVKARKGGAQSAENPNQSKLLAAIEAKVQEFNEAVKQASRDLKRQASDTNVETQIRLARTVKELEPLSKAWKEYIDAQEAIAEAQTLLDDSDPSMRSLAHEELSALQDQISELLHGRLPALLLPPSSTASLGAMLELKAGVGGDEAALFVEQVMRMYLRYAQSKGWRTEILSKTAGSIGTGTGTGLKDVTIKVDGAGAFGDFRFERGVHRVQRVPATESAGRVHTSTIAVLPVMEKTETSDDIVDEKDVKSEVMRSRGAGGQNRAWAWQILRARLLDQKLAQQAEDRRKTRQSQVKGMDRSDKVRTYNFPQDRVTDHRIGMTLTGLDAVLEGEGLAGVIGELQEHQRGLRMESLLETGEDLDE</sequence>
<dbReference type="Proteomes" id="UP001241377">
    <property type="component" value="Unassembled WGS sequence"/>
</dbReference>
<keyword evidence="2" id="KW-1185">Reference proteome</keyword>
<evidence type="ECO:0000313" key="2">
    <source>
        <dbReference type="Proteomes" id="UP001241377"/>
    </source>
</evidence>
<gene>
    <name evidence="1" type="ORF">QFC19_000753</name>
</gene>